<feature type="chain" id="PRO_5037800974" description="Metalloprotease" evidence="6">
    <location>
        <begin position="30"/>
        <end position="285"/>
    </location>
</feature>
<name>A0A918EAD9_9ACTN</name>
<keyword evidence="8" id="KW-1185">Reference proteome</keyword>
<dbReference type="Pfam" id="PF04228">
    <property type="entry name" value="Zn_peptidase"/>
    <property type="match status" value="1"/>
</dbReference>
<comment type="subcellular location">
    <subcellularLocation>
        <location evidence="1">Membrane</location>
        <topology evidence="1">Single-pass membrane protein</topology>
    </subcellularLocation>
</comment>
<keyword evidence="3" id="KW-1133">Transmembrane helix</keyword>
<feature type="signal peptide" evidence="6">
    <location>
        <begin position="1"/>
        <end position="29"/>
    </location>
</feature>
<accession>A0A918EAD9</accession>
<sequence>MNTLPLKKLTSLLAAGVVLSLAGAGTAAAEATPANAGQQIAQPAQQAQKTAPPRGKAAATANPLYRTGRLAGSNCSPGSLPRGSTSAYKRFLTRVTNCLNRSWASQFRKAGLSFSKPRLRIITRKVNTPCGRWSPGADGIYCSGNRTMYMLITKQNLRNPYALGITRLMAHEYGHHVQQVSGIWNYYTVASNRAGGSARLLLSRRSELQAECFSAVFMNTVRDSLPVPPDEWNRTVDWFRQNGHKAWSRNDHGKGPTQARWMTRGFNSGSVGACNTWSVSSRQVA</sequence>
<evidence type="ECO:0000256" key="3">
    <source>
        <dbReference type="ARBA" id="ARBA00022989"/>
    </source>
</evidence>
<evidence type="ECO:0000256" key="4">
    <source>
        <dbReference type="ARBA" id="ARBA00023136"/>
    </source>
</evidence>
<comment type="caution">
    <text evidence="7">The sequence shown here is derived from an EMBL/GenBank/DDBJ whole genome shotgun (WGS) entry which is preliminary data.</text>
</comment>
<evidence type="ECO:0000256" key="5">
    <source>
        <dbReference type="SAM" id="MobiDB-lite"/>
    </source>
</evidence>
<dbReference type="AlphaFoldDB" id="A0A918EAD9"/>
<dbReference type="Proteomes" id="UP000660745">
    <property type="component" value="Unassembled WGS sequence"/>
</dbReference>
<feature type="compositionally biased region" description="Low complexity" evidence="5">
    <location>
        <begin position="37"/>
        <end position="53"/>
    </location>
</feature>
<dbReference type="RefSeq" id="WP_189143800.1">
    <property type="nucleotide sequence ID" value="NZ_BMNK01000020.1"/>
</dbReference>
<dbReference type="EMBL" id="BMNK01000020">
    <property type="protein sequence ID" value="GGP16019.1"/>
    <property type="molecule type" value="Genomic_DNA"/>
</dbReference>
<evidence type="ECO:0000256" key="1">
    <source>
        <dbReference type="ARBA" id="ARBA00004167"/>
    </source>
</evidence>
<dbReference type="PANTHER" id="PTHR30168:SF0">
    <property type="entry name" value="INNER MEMBRANE PROTEIN"/>
    <property type="match status" value="1"/>
</dbReference>
<evidence type="ECO:0000256" key="6">
    <source>
        <dbReference type="SAM" id="SignalP"/>
    </source>
</evidence>
<dbReference type="PANTHER" id="PTHR30168">
    <property type="entry name" value="PUTATIVE MEMBRANE PROTEIN YPFJ"/>
    <property type="match status" value="1"/>
</dbReference>
<reference evidence="7" key="2">
    <citation type="submission" date="2020-09" db="EMBL/GenBank/DDBJ databases">
        <authorList>
            <person name="Sun Q."/>
            <person name="Zhou Y."/>
        </authorList>
    </citation>
    <scope>NUCLEOTIDE SEQUENCE</scope>
    <source>
        <strain evidence="7">CGMCC 4.7430</strain>
    </source>
</reference>
<dbReference type="GO" id="GO:0016020">
    <property type="term" value="C:membrane"/>
    <property type="evidence" value="ECO:0007669"/>
    <property type="project" value="UniProtKB-SubCell"/>
</dbReference>
<keyword evidence="4" id="KW-0472">Membrane</keyword>
<feature type="region of interest" description="Disordered" evidence="5">
    <location>
        <begin position="37"/>
        <end position="59"/>
    </location>
</feature>
<proteinExistence type="predicted"/>
<dbReference type="InterPro" id="IPR007343">
    <property type="entry name" value="Uncharacterised_pept_Zn_put"/>
</dbReference>
<organism evidence="7 8">
    <name type="scientific">Nonomuraea glycinis</name>
    <dbReference type="NCBI Taxonomy" id="2047744"/>
    <lineage>
        <taxon>Bacteria</taxon>
        <taxon>Bacillati</taxon>
        <taxon>Actinomycetota</taxon>
        <taxon>Actinomycetes</taxon>
        <taxon>Streptosporangiales</taxon>
        <taxon>Streptosporangiaceae</taxon>
        <taxon>Nonomuraea</taxon>
    </lineage>
</organism>
<gene>
    <name evidence="7" type="ORF">GCM10012278_78030</name>
</gene>
<keyword evidence="2" id="KW-0812">Transmembrane</keyword>
<evidence type="ECO:0008006" key="9">
    <source>
        <dbReference type="Google" id="ProtNLM"/>
    </source>
</evidence>
<evidence type="ECO:0000313" key="7">
    <source>
        <dbReference type="EMBL" id="GGP16019.1"/>
    </source>
</evidence>
<evidence type="ECO:0000256" key="2">
    <source>
        <dbReference type="ARBA" id="ARBA00022692"/>
    </source>
</evidence>
<protein>
    <recommendedName>
        <fullName evidence="9">Metalloprotease</fullName>
    </recommendedName>
</protein>
<keyword evidence="6" id="KW-0732">Signal</keyword>
<evidence type="ECO:0000313" key="8">
    <source>
        <dbReference type="Proteomes" id="UP000660745"/>
    </source>
</evidence>
<reference evidence="7" key="1">
    <citation type="journal article" date="2014" name="Int. J. Syst. Evol. Microbiol.">
        <title>Complete genome sequence of Corynebacterium casei LMG S-19264T (=DSM 44701T), isolated from a smear-ripened cheese.</title>
        <authorList>
            <consortium name="US DOE Joint Genome Institute (JGI-PGF)"/>
            <person name="Walter F."/>
            <person name="Albersmeier A."/>
            <person name="Kalinowski J."/>
            <person name="Ruckert C."/>
        </authorList>
    </citation>
    <scope>NUCLEOTIDE SEQUENCE</scope>
    <source>
        <strain evidence="7">CGMCC 4.7430</strain>
    </source>
</reference>